<feature type="region of interest" description="Disordered" evidence="6">
    <location>
        <begin position="599"/>
        <end position="624"/>
    </location>
</feature>
<organism evidence="8">
    <name type="scientific">Parvoviridae sp</name>
    <dbReference type="NCBI Taxonomy" id="1940570"/>
    <lineage>
        <taxon>Viruses</taxon>
        <taxon>Monodnaviria</taxon>
        <taxon>Shotokuvirae</taxon>
        <taxon>Cossaviricota</taxon>
        <taxon>Quintoviricetes</taxon>
        <taxon>Piccovirales</taxon>
        <taxon>Parvoviridae</taxon>
    </lineage>
</organism>
<comment type="subcellular location">
    <subcellularLocation>
        <location evidence="1">Host nucleus</location>
    </subcellularLocation>
</comment>
<evidence type="ECO:0000313" key="8">
    <source>
        <dbReference type="EMBL" id="QKE54962.1"/>
    </source>
</evidence>
<feature type="compositionally biased region" description="Basic and acidic residues" evidence="6">
    <location>
        <begin position="564"/>
        <end position="579"/>
    </location>
</feature>
<dbReference type="InterPro" id="IPR027417">
    <property type="entry name" value="P-loop_NTPase"/>
</dbReference>
<dbReference type="PROSITE" id="PS51206">
    <property type="entry name" value="SF3_HELICASE_1"/>
    <property type="match status" value="1"/>
</dbReference>
<evidence type="ECO:0000256" key="4">
    <source>
        <dbReference type="ARBA" id="ARBA00022741"/>
    </source>
</evidence>
<name>A0A7D3UH46_9VIRU</name>
<feature type="region of interest" description="Disordered" evidence="6">
    <location>
        <begin position="556"/>
        <end position="587"/>
    </location>
</feature>
<keyword evidence="5" id="KW-0067">ATP-binding</keyword>
<sequence length="656" mass="73624">MQTEMESTGDSYRLYLWCGGFGASGDIPASQADTFLVEKEFVVNPVLTDIERTQALLNMKEWQCGIFQINDTQGDPITDPIPYALFLNNLTMCTGWCITGEYNKDGIFHTHAMLRTGARSDSVRRSMLVVWQNLLLQREFQHIVGGPQCTMDCLKLQRCHKPSSMLEYMMKCPEWVMSTDERWLQFLYDIDKWGLNYRFKKQTEGPEEHETAPEINQMSKEIIDLIITHSCKTFEDCLRHGGVIMSKYLHRPGLKAIVDNCLQFVKSTGHHWQLGLYEAYDPDPSVIHKVLLHQGIRPCDFDPIFHKWITKGDPKRNCICIQGPSNTGKSAFISGLKQCVAWGEIVNGQTFMFEGLCENVIGCWEEPLCSPEAAEKTKQVLEGMATSIPVKYKKPFLLPRTPIIITTNHNLWRFCSTEEEAFKNRMFIFYFNHTVQNTNYTPRAVEPSCQCGYCQGSRGRTIGVGRPGTGTMQTGEQPISTGEQSSGTEPESDVRAGPMPGPGEGTSGGTSSSGSSSDQQCTNPAEHSSSTSRPVSRHVGQFRIVSARYDKCGTTRVRINVQSHGRDGGSTRDTDEPRRGTNRRGTHGVRYTVGKHAGSITVDPLPAPTDKEEIPPKAKKPRLGGKLGPAKVTIPMYVPLKEEWQAYLSYLYHWYG</sequence>
<dbReference type="GO" id="GO:0005524">
    <property type="term" value="F:ATP binding"/>
    <property type="evidence" value="ECO:0007669"/>
    <property type="project" value="UniProtKB-KW"/>
</dbReference>
<dbReference type="GO" id="GO:0019079">
    <property type="term" value="P:viral genome replication"/>
    <property type="evidence" value="ECO:0007669"/>
    <property type="project" value="InterPro"/>
</dbReference>
<evidence type="ECO:0000256" key="1">
    <source>
        <dbReference type="ARBA" id="ARBA00004147"/>
    </source>
</evidence>
<feature type="compositionally biased region" description="Polar residues" evidence="6">
    <location>
        <begin position="470"/>
        <end position="489"/>
    </location>
</feature>
<evidence type="ECO:0000256" key="2">
    <source>
        <dbReference type="ARBA" id="ARBA00022562"/>
    </source>
</evidence>
<feature type="region of interest" description="Disordered" evidence="6">
    <location>
        <begin position="462"/>
        <end position="539"/>
    </location>
</feature>
<proteinExistence type="predicted"/>
<dbReference type="SUPFAM" id="SSF52540">
    <property type="entry name" value="P-loop containing nucleoside triphosphate hydrolases"/>
    <property type="match status" value="1"/>
</dbReference>
<dbReference type="InterPro" id="IPR014015">
    <property type="entry name" value="Helicase_SF3_DNA-vir"/>
</dbReference>
<dbReference type="GO" id="GO:0042025">
    <property type="term" value="C:host cell nucleus"/>
    <property type="evidence" value="ECO:0007669"/>
    <property type="project" value="UniProtKB-SubCell"/>
</dbReference>
<dbReference type="Gene3D" id="3.40.50.300">
    <property type="entry name" value="P-loop containing nucleotide triphosphate hydrolases"/>
    <property type="match status" value="1"/>
</dbReference>
<keyword evidence="4" id="KW-0547">Nucleotide-binding</keyword>
<feature type="domain" description="SF3 helicase" evidence="7">
    <location>
        <begin position="282"/>
        <end position="444"/>
    </location>
</feature>
<dbReference type="EMBL" id="MT138312">
    <property type="protein sequence ID" value="QKE54962.1"/>
    <property type="molecule type" value="Genomic_DNA"/>
</dbReference>
<evidence type="ECO:0000259" key="7">
    <source>
        <dbReference type="PROSITE" id="PS51206"/>
    </source>
</evidence>
<evidence type="ECO:0000256" key="6">
    <source>
        <dbReference type="SAM" id="MobiDB-lite"/>
    </source>
</evidence>
<evidence type="ECO:0000256" key="3">
    <source>
        <dbReference type="ARBA" id="ARBA00022705"/>
    </source>
</evidence>
<evidence type="ECO:0000256" key="5">
    <source>
        <dbReference type="ARBA" id="ARBA00022840"/>
    </source>
</evidence>
<dbReference type="Pfam" id="PF01057">
    <property type="entry name" value="Parvo_NS1"/>
    <property type="match status" value="1"/>
</dbReference>
<feature type="compositionally biased region" description="Polar residues" evidence="6">
    <location>
        <begin position="518"/>
        <end position="534"/>
    </location>
</feature>
<protein>
    <submittedName>
        <fullName evidence="8">Nonstructural protein</fullName>
    </submittedName>
</protein>
<reference evidence="8" key="1">
    <citation type="submission" date="2020-01" db="EMBL/GenBank/DDBJ databases">
        <title>Viral genomes from wild and zoo birds in China.</title>
        <authorList>
            <person name="Dai Z."/>
            <person name="Shan L.T."/>
            <person name="Yang X.S."/>
        </authorList>
    </citation>
    <scope>NUCLEOTIDE SEQUENCE</scope>
    <source>
        <strain evidence="8">Ybb150par03</strain>
    </source>
</reference>
<keyword evidence="3" id="KW-0235">DNA replication</keyword>
<keyword evidence="2" id="KW-1048">Host nucleus</keyword>
<accession>A0A7D3UH46</accession>
<dbReference type="InterPro" id="IPR001257">
    <property type="entry name" value="Parvovirus_NS1_helicase"/>
</dbReference>
<dbReference type="GO" id="GO:0006260">
    <property type="term" value="P:DNA replication"/>
    <property type="evidence" value="ECO:0007669"/>
    <property type="project" value="UniProtKB-KW"/>
</dbReference>